<dbReference type="PANTHER" id="PTHR21666:SF289">
    <property type="entry name" value="L-ALA--D-GLU ENDOPEPTIDASE"/>
    <property type="match status" value="1"/>
</dbReference>
<gene>
    <name evidence="6" type="ORF">IAD18_07975</name>
</gene>
<reference evidence="6" key="1">
    <citation type="submission" date="2020-10" db="EMBL/GenBank/DDBJ databases">
        <authorList>
            <person name="Gilroy R."/>
        </authorList>
    </citation>
    <scope>NUCLEOTIDE SEQUENCE</scope>
    <source>
        <strain evidence="6">17073</strain>
    </source>
</reference>
<dbReference type="EMBL" id="DVMS01000224">
    <property type="protein sequence ID" value="HIU39585.1"/>
    <property type="molecule type" value="Genomic_DNA"/>
</dbReference>
<evidence type="ECO:0000256" key="1">
    <source>
        <dbReference type="ARBA" id="ARBA00022729"/>
    </source>
</evidence>
<proteinExistence type="predicted"/>
<evidence type="ECO:0000313" key="7">
    <source>
        <dbReference type="Proteomes" id="UP000824076"/>
    </source>
</evidence>
<dbReference type="Gene3D" id="2.70.70.10">
    <property type="entry name" value="Glucose Permease (Domain IIA)"/>
    <property type="match status" value="1"/>
</dbReference>
<organism evidence="6 7">
    <name type="scientific">Candidatus Limisoma intestinavium</name>
    <dbReference type="NCBI Taxonomy" id="2840856"/>
    <lineage>
        <taxon>Bacteria</taxon>
        <taxon>Pseudomonadati</taxon>
        <taxon>Bacteroidota</taxon>
        <taxon>Bacteroidia</taxon>
        <taxon>Bacteroidales</taxon>
        <taxon>Candidatus Limisoma</taxon>
    </lineage>
</organism>
<dbReference type="CDD" id="cd12797">
    <property type="entry name" value="M23_peptidase"/>
    <property type="match status" value="1"/>
</dbReference>
<keyword evidence="1 4" id="KW-0732">Signal</keyword>
<name>A0A9D1IMC2_9BACT</name>
<dbReference type="AlphaFoldDB" id="A0A9D1IMC2"/>
<dbReference type="SUPFAM" id="SSF51261">
    <property type="entry name" value="Duplicated hybrid motif"/>
    <property type="match status" value="1"/>
</dbReference>
<dbReference type="GO" id="GO:0004222">
    <property type="term" value="F:metalloendopeptidase activity"/>
    <property type="evidence" value="ECO:0007669"/>
    <property type="project" value="TreeGrafter"/>
</dbReference>
<keyword evidence="2" id="KW-0175">Coiled coil</keyword>
<dbReference type="Proteomes" id="UP000824076">
    <property type="component" value="Unassembled WGS sequence"/>
</dbReference>
<feature type="region of interest" description="Disordered" evidence="3">
    <location>
        <begin position="255"/>
        <end position="351"/>
    </location>
</feature>
<sequence>MLKSIIFYISTILCAATAFAQQPAMDDLKQQTQTARQEIQKTSQKIKQNKNKTLKSLNDLNRITAEIGEKQKDIDEINRQIIDINVKIQNVNRHIAARDSALRVLRENYLKAIKKIRSHNATANNSKMMFLFSSESFHQAYRRLRYLKEFSRWREGQTKQIKNAMAELEKQKQQLQALQKEKNEAYNTINSTKLALEGQKNEQNRMIAALKTEQGNLLQILHEQQRKLDELDRQLNALIEAERRKAEEEARIEAERRKAEEAERARIAEERRKAEEERIRKEQEEKEAELQKIKQQQQQEKEKKEKEELKRRRQEIEQRQEELRKEKERLENERREARKKEKERREAGYPDENEIKLTGSFESNKGKLPYPVTGSFRVVKPFGKHKHPVLEYVTTDNPGIEIETDAGAMARSVFDGTVSYVYQVNNEYNYVVILKHGEYITVYAGLETIAVKKGDSVKAGQALGSLFTDVNDDDHAMLHFQVRKGSTKLNPQEWLK</sequence>
<dbReference type="Pfam" id="PF01551">
    <property type="entry name" value="Peptidase_M23"/>
    <property type="match status" value="1"/>
</dbReference>
<feature type="compositionally biased region" description="Basic and acidic residues" evidence="3">
    <location>
        <begin position="299"/>
        <end position="348"/>
    </location>
</feature>
<feature type="signal peptide" evidence="4">
    <location>
        <begin position="1"/>
        <end position="20"/>
    </location>
</feature>
<accession>A0A9D1IMC2</accession>
<evidence type="ECO:0000259" key="5">
    <source>
        <dbReference type="Pfam" id="PF01551"/>
    </source>
</evidence>
<protein>
    <submittedName>
        <fullName evidence="6">Peptidoglycan DD-metalloendopeptidase family protein</fullName>
    </submittedName>
</protein>
<evidence type="ECO:0000256" key="3">
    <source>
        <dbReference type="SAM" id="MobiDB-lite"/>
    </source>
</evidence>
<feature type="compositionally biased region" description="Basic and acidic residues" evidence="3">
    <location>
        <begin position="255"/>
        <end position="292"/>
    </location>
</feature>
<reference evidence="6" key="2">
    <citation type="journal article" date="2021" name="PeerJ">
        <title>Extensive microbial diversity within the chicken gut microbiome revealed by metagenomics and culture.</title>
        <authorList>
            <person name="Gilroy R."/>
            <person name="Ravi A."/>
            <person name="Getino M."/>
            <person name="Pursley I."/>
            <person name="Horton D.L."/>
            <person name="Alikhan N.F."/>
            <person name="Baker D."/>
            <person name="Gharbi K."/>
            <person name="Hall N."/>
            <person name="Watson M."/>
            <person name="Adriaenssens E.M."/>
            <person name="Foster-Nyarko E."/>
            <person name="Jarju S."/>
            <person name="Secka A."/>
            <person name="Antonio M."/>
            <person name="Oren A."/>
            <person name="Chaudhuri R.R."/>
            <person name="La Ragione R."/>
            <person name="Hildebrand F."/>
            <person name="Pallen M.J."/>
        </authorList>
    </citation>
    <scope>NUCLEOTIDE SEQUENCE</scope>
    <source>
        <strain evidence="6">17073</strain>
    </source>
</reference>
<dbReference type="PANTHER" id="PTHR21666">
    <property type="entry name" value="PEPTIDASE-RELATED"/>
    <property type="match status" value="1"/>
</dbReference>
<dbReference type="InterPro" id="IPR050570">
    <property type="entry name" value="Cell_wall_metabolism_enzyme"/>
</dbReference>
<evidence type="ECO:0000256" key="4">
    <source>
        <dbReference type="SAM" id="SignalP"/>
    </source>
</evidence>
<evidence type="ECO:0000313" key="6">
    <source>
        <dbReference type="EMBL" id="HIU39585.1"/>
    </source>
</evidence>
<dbReference type="InterPro" id="IPR016047">
    <property type="entry name" value="M23ase_b-sheet_dom"/>
</dbReference>
<dbReference type="Gene3D" id="6.10.250.3150">
    <property type="match status" value="1"/>
</dbReference>
<dbReference type="InterPro" id="IPR011055">
    <property type="entry name" value="Dup_hybrid_motif"/>
</dbReference>
<evidence type="ECO:0000256" key="2">
    <source>
        <dbReference type="SAM" id="Coils"/>
    </source>
</evidence>
<feature type="chain" id="PRO_5038844978" evidence="4">
    <location>
        <begin position="21"/>
        <end position="496"/>
    </location>
</feature>
<feature type="coiled-coil region" evidence="2">
    <location>
        <begin position="25"/>
        <end position="80"/>
    </location>
</feature>
<feature type="domain" description="M23ase beta-sheet core" evidence="5">
    <location>
        <begin position="397"/>
        <end position="491"/>
    </location>
</feature>
<comment type="caution">
    <text evidence="6">The sequence shown here is derived from an EMBL/GenBank/DDBJ whole genome shotgun (WGS) entry which is preliminary data.</text>
</comment>